<proteinExistence type="predicted"/>
<dbReference type="EMBL" id="JAACVF010000179">
    <property type="protein sequence ID" value="NCN65614.1"/>
    <property type="molecule type" value="Genomic_DNA"/>
</dbReference>
<gene>
    <name evidence="2" type="ORF">GW779_01190</name>
    <name evidence="1" type="ORF">GW910_06115</name>
</gene>
<dbReference type="EMBL" id="JAACQH010000018">
    <property type="protein sequence ID" value="NCS91027.1"/>
    <property type="molecule type" value="Genomic_DNA"/>
</dbReference>
<organism evidence="2 3">
    <name type="scientific">Candidatus Altarchaeum hamiconexum</name>
    <dbReference type="NCBI Taxonomy" id="1803513"/>
    <lineage>
        <taxon>Archaea</taxon>
        <taxon>Candidatus Altarchaeota</taxon>
        <taxon>Candidatus Altiarchaeia</taxon>
        <taxon>Candidatus Altarchaeales</taxon>
        <taxon>Candidatus Altarchaeaceae</taxon>
        <taxon>Candidatus Altarchaeum</taxon>
    </lineage>
</organism>
<dbReference type="AlphaFoldDB" id="A0A8J7YTS4"/>
<protein>
    <submittedName>
        <fullName evidence="2">Uncharacterized protein</fullName>
    </submittedName>
</protein>
<sequence length="85" mass="10246">MDKSNVYLIVFENAVEKDLIEKGINQKLTKDHEKYKLPEYANKTDIDLLREKDENFRNFIRKILLQLFIRSNPLINRNLILQKIQ</sequence>
<evidence type="ECO:0000313" key="3">
    <source>
        <dbReference type="Proteomes" id="UP000738826"/>
    </source>
</evidence>
<evidence type="ECO:0000313" key="2">
    <source>
        <dbReference type="EMBL" id="NCS91027.1"/>
    </source>
</evidence>
<dbReference type="Proteomes" id="UP000738826">
    <property type="component" value="Unassembled WGS sequence"/>
</dbReference>
<accession>A0A8J7YTS4</accession>
<evidence type="ECO:0000313" key="1">
    <source>
        <dbReference type="EMBL" id="NCN65614.1"/>
    </source>
</evidence>
<reference evidence="2" key="1">
    <citation type="submission" date="2019-11" db="EMBL/GenBank/DDBJ databases">
        <title>Lipid analysis of CO2-rich subsurface aquifers suggests an autotrophy-based deep biosphere with lysolipids enriched in CPR bacteria.</title>
        <authorList>
            <person name="Probst A.J."/>
            <person name="Elling F.J."/>
            <person name="Castelle C.J."/>
            <person name="Zhu Q."/>
            <person name="Elvert M."/>
            <person name="Birarda G."/>
            <person name="Holman H.-Y."/>
            <person name="Lane K.R."/>
            <person name="Ladd B."/>
            <person name="Ryan M.C."/>
            <person name="Woyke T."/>
            <person name="Hinrichs K.-U."/>
            <person name="Banfield J.F."/>
        </authorList>
    </citation>
    <scope>NUCLEOTIDE SEQUENCE</scope>
    <source>
        <strain evidence="1">CG_2015-01_33_1645</strain>
        <strain evidence="2">CG_2015-04_33_537</strain>
    </source>
</reference>
<name>A0A8J7YTS4_9ARCH</name>
<dbReference type="Proteomes" id="UP000768163">
    <property type="component" value="Unassembled WGS sequence"/>
</dbReference>
<comment type="caution">
    <text evidence="2">The sequence shown here is derived from an EMBL/GenBank/DDBJ whole genome shotgun (WGS) entry which is preliminary data.</text>
</comment>